<proteinExistence type="predicted"/>
<dbReference type="EMBL" id="BAUJ01000040">
    <property type="protein sequence ID" value="GAD90360.1"/>
    <property type="molecule type" value="Genomic_DNA"/>
</dbReference>
<feature type="region of interest" description="Disordered" evidence="1">
    <location>
        <begin position="534"/>
        <end position="557"/>
    </location>
</feature>
<dbReference type="RefSeq" id="WP_023404702.1">
    <property type="nucleotide sequence ID" value="NZ_BAUJ01000040.1"/>
</dbReference>
<dbReference type="Pfam" id="PF17803">
    <property type="entry name" value="Cadherin_4"/>
    <property type="match status" value="1"/>
</dbReference>
<gene>
    <name evidence="3" type="ORF">VHA01S_040_00400</name>
</gene>
<keyword evidence="4" id="KW-1185">Reference proteome</keyword>
<organism evidence="3 4">
    <name type="scientific">Vibrio halioticoli NBRC 102217</name>
    <dbReference type="NCBI Taxonomy" id="1219072"/>
    <lineage>
        <taxon>Bacteria</taxon>
        <taxon>Pseudomonadati</taxon>
        <taxon>Pseudomonadota</taxon>
        <taxon>Gammaproteobacteria</taxon>
        <taxon>Vibrionales</taxon>
        <taxon>Vibrionaceae</taxon>
        <taxon>Vibrio</taxon>
    </lineage>
</organism>
<sequence length="833" mass="88838">EGMDITPPSVALTDNNGEEVINGETETATISGYLGEGGKALESLIITDSSNNQIVIQASQISLNDMGYYTVTNIDVAGLDEGVLTVTANSIDIDGNKATTTDTALMTINDAPTASSGSVSCLEDSAVIFQWADFGANDADTSQDSLSVVVKSLPLDGVLQIYIEGEWSDVSVGDSILSTKIVAGEFRFVPDENESGDDDFDVSGLGNLKSDYASFLFSVSDGDKESSTESLSIDIAAVADMPNLLVANDKTEASIDFQDTDLGRRNWSSNIDISDVFGENTLGTWYANDDNKVEIGKESVYRKGASKTNLVMEIEGDRGDNSIFTDIQVTEGRYYSFTFDVAARRWANGDSDLDVIWVKLDEQGQPVMEQAVTLYEFRPTDNSWERDIQLSLPSDSEGSYRLLLQSTDSNSYGALIDNLILESSDAFGEVDTFVELWDISASLNDTDGSESLTVELSGLVEGTLIKDDLGNSYLVGSDGKADVSGFELSSLKANVPEAGHYSVEVTATATENSNGDSASKSIVLPLVIYSEPVLDPEDGDDGDNDNDNNGAWGLTPKNGLSVTEGQISGPIAIKLLEGGTVRLASGASLTFTFALIGFSEGLTAQDFELNLSTSADYTYNSLVNSDGEIEVTVQNVSGSEIVVGRGNSDDGLLSIEVAASADSQIEDEETFTLHLVEASIGSPKESQDEIDVTIIDGPVIAQNRVFTDSVNEIMAGLGDDILQGTSEQDNFIWKSEILDNSTDLIQDFSVGEDGIVLNGILEPTQSDSIDELLNKIEVNVVGDDVTLGIDHEGGTQTIVIQDAREQLGDSIANNGSFDASEILNQLIVKANDM</sequence>
<dbReference type="InterPro" id="IPR011049">
    <property type="entry name" value="Serralysin-like_metalloprot_C"/>
</dbReference>
<evidence type="ECO:0000313" key="3">
    <source>
        <dbReference type="EMBL" id="GAD90360.1"/>
    </source>
</evidence>
<protein>
    <recommendedName>
        <fullName evidence="2">RapA2 cadherin-like domain-containing protein</fullName>
    </recommendedName>
</protein>
<dbReference type="eggNOG" id="COG2931">
    <property type="taxonomic scope" value="Bacteria"/>
</dbReference>
<evidence type="ECO:0000259" key="2">
    <source>
        <dbReference type="Pfam" id="PF17803"/>
    </source>
</evidence>
<dbReference type="SUPFAM" id="SSF51120">
    <property type="entry name" value="beta-Roll"/>
    <property type="match status" value="1"/>
</dbReference>
<evidence type="ECO:0000313" key="4">
    <source>
        <dbReference type="Proteomes" id="UP000017800"/>
    </source>
</evidence>
<feature type="domain" description="RapA2 cadherin-like" evidence="2">
    <location>
        <begin position="108"/>
        <end position="167"/>
    </location>
</feature>
<comment type="caution">
    <text evidence="3">The sequence shown here is derived from an EMBL/GenBank/DDBJ whole genome shotgun (WGS) entry which is preliminary data.</text>
</comment>
<name>V5HME6_9VIBR</name>
<feature type="non-terminal residue" evidence="3">
    <location>
        <position position="1"/>
    </location>
</feature>
<feature type="compositionally biased region" description="Acidic residues" evidence="1">
    <location>
        <begin position="534"/>
        <end position="546"/>
    </location>
</feature>
<evidence type="ECO:0000256" key="1">
    <source>
        <dbReference type="SAM" id="MobiDB-lite"/>
    </source>
</evidence>
<reference evidence="3 4" key="1">
    <citation type="submission" date="2013-11" db="EMBL/GenBank/DDBJ databases">
        <title>Whole genome shotgun sequence of Vibrio halioticoli NBRC 102217.</title>
        <authorList>
            <person name="Isaki S."/>
            <person name="Kimura A."/>
            <person name="Ohji S."/>
            <person name="Hosoyama A."/>
            <person name="Fujita N."/>
            <person name="Hashimoto M."/>
            <person name="Hosoyama Y."/>
            <person name="Yamazoe A."/>
        </authorList>
    </citation>
    <scope>NUCLEOTIDE SEQUENCE [LARGE SCALE GENOMIC DNA]</scope>
    <source>
        <strain evidence="3 4">NBRC 102217</strain>
    </source>
</reference>
<accession>V5HME6</accession>
<dbReference type="InterPro" id="IPR040853">
    <property type="entry name" value="RapA2_cadherin-like"/>
</dbReference>
<dbReference type="Proteomes" id="UP000017800">
    <property type="component" value="Unassembled WGS sequence"/>
</dbReference>
<dbReference type="AlphaFoldDB" id="V5HME6"/>